<dbReference type="AlphaFoldDB" id="A0A543G280"/>
<reference evidence="2 3" key="1">
    <citation type="submission" date="2019-06" db="EMBL/GenBank/DDBJ databases">
        <title>Genomic Encyclopedia of Archaeal and Bacterial Type Strains, Phase II (KMG-II): from individual species to whole genera.</title>
        <authorList>
            <person name="Goeker M."/>
        </authorList>
    </citation>
    <scope>NUCLEOTIDE SEQUENCE [LARGE SCALE GENOMIC DNA]</scope>
    <source>
        <strain evidence="2 3">DSM 24789</strain>
    </source>
</reference>
<dbReference type="Pfam" id="PF14107">
    <property type="entry name" value="DUF4280"/>
    <property type="match status" value="1"/>
</dbReference>
<dbReference type="InterPro" id="IPR025460">
    <property type="entry name" value="DUF4280"/>
</dbReference>
<dbReference type="RefSeq" id="WP_089080743.1">
    <property type="nucleotide sequence ID" value="NZ_VFPJ01000001.1"/>
</dbReference>
<name>A0A543G280_9FLAO</name>
<evidence type="ECO:0000256" key="1">
    <source>
        <dbReference type="SAM" id="MobiDB-lite"/>
    </source>
</evidence>
<evidence type="ECO:0000313" key="2">
    <source>
        <dbReference type="EMBL" id="TQM40206.1"/>
    </source>
</evidence>
<accession>A0A543G280</accession>
<proteinExistence type="predicted"/>
<protein>
    <submittedName>
        <fullName evidence="2">Uncharacterized protein DUF4280</fullName>
    </submittedName>
</protein>
<dbReference type="PANTHER" id="PTHR21525:SF9">
    <property type="entry name" value="CHANNEL_COLICIN DOMAIN-CONTAINING PROTEIN"/>
    <property type="match status" value="1"/>
</dbReference>
<evidence type="ECO:0000313" key="3">
    <source>
        <dbReference type="Proteomes" id="UP000320773"/>
    </source>
</evidence>
<sequence>MAKKYIPNKSWLTCDKGNTPTQISVTHNNRTSIYGEELTSEADVIPGENIKPFGKCSITGNPCAFAPIYWDKCNKGVKVNGFKLVFDDANLLCQQGGKIKVDFNVPTSAASEFFGFTGLGIAIPQWLDYRNVINYNQKGIIYDVENGKLSLVRDNSASDYRRHGNYGEMKSNQYYDDNAFRDIRKEHPVMDIDKPTASGIDGAYEKGGTYRVDDAKYNTASLQNTTNSGRELSKNWVQDHIDKGAISNEADKLAIERANNNGTLERGVSRTNTDGSMRYEPSNDTGYRRGAGATSEMTPKPPTKASKLINGVRSSVRNSKPVTALANSNFSKTIQASKSATKANNALWKATQYVERTPWLKTTGKVVGKGAVVVGIAIDAFMIGSAYNEEGKFGNKTQQATGSAVGGAAGAWAGAELGAIIGTAICPGIGTVIGGVIGAIGGGLIGSGAGSALVDWMF</sequence>
<dbReference type="PANTHER" id="PTHR21525">
    <property type="entry name" value="MOTILE SPERM PROTEIN"/>
    <property type="match status" value="1"/>
</dbReference>
<feature type="compositionally biased region" description="Polar residues" evidence="1">
    <location>
        <begin position="263"/>
        <end position="275"/>
    </location>
</feature>
<gene>
    <name evidence="2" type="ORF">BC670_1080</name>
</gene>
<dbReference type="Proteomes" id="UP000320773">
    <property type="component" value="Unassembled WGS sequence"/>
</dbReference>
<organism evidence="2 3">
    <name type="scientific">Flavobacterium branchiophilum</name>
    <dbReference type="NCBI Taxonomy" id="55197"/>
    <lineage>
        <taxon>Bacteria</taxon>
        <taxon>Pseudomonadati</taxon>
        <taxon>Bacteroidota</taxon>
        <taxon>Flavobacteriia</taxon>
        <taxon>Flavobacteriales</taxon>
        <taxon>Flavobacteriaceae</taxon>
        <taxon>Flavobacterium</taxon>
    </lineage>
</organism>
<comment type="caution">
    <text evidence="2">The sequence shown here is derived from an EMBL/GenBank/DDBJ whole genome shotgun (WGS) entry which is preliminary data.</text>
</comment>
<dbReference type="EMBL" id="VFPJ01000001">
    <property type="protein sequence ID" value="TQM40206.1"/>
    <property type="molecule type" value="Genomic_DNA"/>
</dbReference>
<dbReference type="CDD" id="cd20738">
    <property type="entry name" value="PoNe_DUF4280"/>
    <property type="match status" value="1"/>
</dbReference>
<feature type="region of interest" description="Disordered" evidence="1">
    <location>
        <begin position="263"/>
        <end position="306"/>
    </location>
</feature>